<gene>
    <name evidence="1" type="ORF">bas03_0068</name>
</gene>
<dbReference type="Proteomes" id="UP000828115">
    <property type="component" value="Segment"/>
</dbReference>
<accession>A0AAE8B2T2</accession>
<evidence type="ECO:0000313" key="1">
    <source>
        <dbReference type="EMBL" id="QXV81895.1"/>
    </source>
</evidence>
<sequence length="74" mass="8016">MKKHRIVMIRTETAFGDPCHSTVDAFVSELAAGPGKTVQDDKYGVADELTKKSKFTFGSNFGEGKALTMSTAKM</sequence>
<name>A0AAE8B2T2_9CAUD</name>
<evidence type="ECO:0000313" key="2">
    <source>
        <dbReference type="Proteomes" id="UP000828115"/>
    </source>
</evidence>
<reference evidence="1" key="1">
    <citation type="journal article" date="2021" name="PLoS Biol.">
        <title>Systematic exploration of Escherichia coli phage-host interactions with the BASEL phage collection.</title>
        <authorList>
            <person name="Maffei E."/>
            <person name="Shaidullina A."/>
            <person name="Burkolter M."/>
            <person name="Heyer Y."/>
            <person name="Estermann F."/>
            <person name="Druelle V."/>
            <person name="Sauer P."/>
            <person name="Willi L."/>
            <person name="Michaelis S."/>
            <person name="Hilbi H."/>
            <person name="Thaler D.S."/>
            <person name="Harms A."/>
        </authorList>
    </citation>
    <scope>NUCLEOTIDE SEQUENCE</scope>
    <source>
        <strain evidence="1">Bas03</strain>
    </source>
</reference>
<protein>
    <submittedName>
        <fullName evidence="1">Uncharacterized protein</fullName>
    </submittedName>
</protein>
<dbReference type="EMBL" id="MZ501087">
    <property type="protein sequence ID" value="QXV81895.1"/>
    <property type="molecule type" value="Genomic_DNA"/>
</dbReference>
<proteinExistence type="predicted"/>
<organism evidence="1 2">
    <name type="scientific">Escherichia phage JulesPiccard</name>
    <dbReference type="NCBI Taxonomy" id="2851956"/>
    <lineage>
        <taxon>Viruses</taxon>
        <taxon>Duplodnaviria</taxon>
        <taxon>Heunggongvirae</taxon>
        <taxon>Uroviricota</taxon>
        <taxon>Caudoviricetes</taxon>
        <taxon>Drexlerviridae</taxon>
        <taxon>Braunvirinae</taxon>
        <taxon>Julespiccardvirus</taxon>
        <taxon>Julespiccardvirus julespiccard</taxon>
    </lineage>
</organism>
<keyword evidence="2" id="KW-1185">Reference proteome</keyword>